<evidence type="ECO:0000259" key="1">
    <source>
        <dbReference type="Pfam" id="PF00534"/>
    </source>
</evidence>
<dbReference type="EMBL" id="PDLY01000002">
    <property type="protein sequence ID" value="MBA5726985.1"/>
    <property type="molecule type" value="Genomic_DNA"/>
</dbReference>
<proteinExistence type="predicted"/>
<dbReference type="PANTHER" id="PTHR46401">
    <property type="entry name" value="GLYCOSYLTRANSFERASE WBBK-RELATED"/>
    <property type="match status" value="1"/>
</dbReference>
<name>A0ABR5ZRR9_9PROT</name>
<dbReference type="Pfam" id="PF00534">
    <property type="entry name" value="Glycos_transf_1"/>
    <property type="match status" value="1"/>
</dbReference>
<evidence type="ECO:0000313" key="3">
    <source>
        <dbReference type="Proteomes" id="UP000765338"/>
    </source>
</evidence>
<protein>
    <submittedName>
        <fullName evidence="2">Glycosyl transferase</fullName>
    </submittedName>
</protein>
<evidence type="ECO:0000313" key="2">
    <source>
        <dbReference type="EMBL" id="MBA5726985.1"/>
    </source>
</evidence>
<reference evidence="2 3" key="1">
    <citation type="submission" date="2017-10" db="EMBL/GenBank/DDBJ databases">
        <authorList>
            <person name="Jakob F."/>
        </authorList>
    </citation>
    <scope>NUCLEOTIDE SEQUENCE [LARGE SCALE GENOMIC DNA]</scope>
    <source>
        <strain evidence="2 3">TMW 2.1889</strain>
    </source>
</reference>
<organism evidence="2 3">
    <name type="scientific">Bombella mellum</name>
    <dbReference type="NCBI Taxonomy" id="2039288"/>
    <lineage>
        <taxon>Bacteria</taxon>
        <taxon>Pseudomonadati</taxon>
        <taxon>Pseudomonadota</taxon>
        <taxon>Alphaproteobacteria</taxon>
        <taxon>Acetobacterales</taxon>
        <taxon>Acetobacteraceae</taxon>
        <taxon>Bombella</taxon>
    </lineage>
</organism>
<feature type="domain" description="Glycosyl transferase family 1" evidence="1">
    <location>
        <begin position="255"/>
        <end position="408"/>
    </location>
</feature>
<gene>
    <name evidence="2" type="ORF">CPA56_03125</name>
</gene>
<comment type="caution">
    <text evidence="2">The sequence shown here is derived from an EMBL/GenBank/DDBJ whole genome shotgun (WGS) entry which is preliminary data.</text>
</comment>
<dbReference type="GO" id="GO:0016740">
    <property type="term" value="F:transferase activity"/>
    <property type="evidence" value="ECO:0007669"/>
    <property type="project" value="UniProtKB-KW"/>
</dbReference>
<dbReference type="SUPFAM" id="SSF53756">
    <property type="entry name" value="UDP-Glycosyltransferase/glycogen phosphorylase"/>
    <property type="match status" value="1"/>
</dbReference>
<accession>A0ABR5ZRR9</accession>
<dbReference type="InterPro" id="IPR001296">
    <property type="entry name" value="Glyco_trans_1"/>
</dbReference>
<dbReference type="CDD" id="cd03809">
    <property type="entry name" value="GT4_MtfB-like"/>
    <property type="match status" value="1"/>
</dbReference>
<sequence length="434" mass="50947">MLKYVNFFFIRMSFKVGGFHMAISVRVLGLILYDVLYSKKRRVRRVVDKALSQSISKNKYLQGKKRIFVDVSVIIRDDAGTGIQRVVKEIANLLKLMDNSQWSVYFVCAFGKNPYRCVDWIGSEERIVLPPFESKGGDIFLGLDYSLDTVRRHRKQLEEFRQSGGRLWFLIHDILPIRFPKWFSRRMVVRYKIWLDVIVSLSEGFFCNSEYTKSELRNLIEDRYGLCDRFRYSVIDMGFSFKKDESILVPRERVNFSFDENYIIMVGTIEPRKGHLDIIEAYSSYMRDFKRGNDFNLVLIGKKGWKVDNVISCLEKNELYNKKIFWFSDVKDGELDYFYRKCRGLIMASYDEGYGLPIVEALSYGKPVLARNIPVFRPHAKNGVVFFENVTDKTVITESISIWLKDIEEGKIVISKPERNWNDAVMTIVNEFDH</sequence>
<dbReference type="Gene3D" id="3.40.50.2000">
    <property type="entry name" value="Glycogen Phosphorylase B"/>
    <property type="match status" value="1"/>
</dbReference>
<dbReference type="PANTHER" id="PTHR46401:SF9">
    <property type="entry name" value="MANNOSYLTRANSFERASE A"/>
    <property type="match status" value="1"/>
</dbReference>
<keyword evidence="3" id="KW-1185">Reference proteome</keyword>
<dbReference type="Proteomes" id="UP000765338">
    <property type="component" value="Unassembled WGS sequence"/>
</dbReference>
<keyword evidence="2" id="KW-0808">Transferase</keyword>